<feature type="compositionally biased region" description="Low complexity" evidence="13">
    <location>
        <begin position="430"/>
        <end position="449"/>
    </location>
</feature>
<keyword evidence="7 12" id="KW-0904">Protein phosphatase</keyword>
<comment type="catalytic activity">
    <reaction evidence="9 12">
        <text>O-phospho-L-seryl-[protein] + H2O = L-seryl-[protein] + phosphate</text>
        <dbReference type="Rhea" id="RHEA:20629"/>
        <dbReference type="Rhea" id="RHEA-COMP:9863"/>
        <dbReference type="Rhea" id="RHEA-COMP:11604"/>
        <dbReference type="ChEBI" id="CHEBI:15377"/>
        <dbReference type="ChEBI" id="CHEBI:29999"/>
        <dbReference type="ChEBI" id="CHEBI:43474"/>
        <dbReference type="ChEBI" id="CHEBI:83421"/>
        <dbReference type="EC" id="3.1.3.16"/>
    </reaction>
</comment>
<dbReference type="Pfam" id="PF04181">
    <property type="entry name" value="RPAP2_Rtr1"/>
    <property type="match status" value="1"/>
</dbReference>
<feature type="region of interest" description="Disordered" evidence="13">
    <location>
        <begin position="398"/>
        <end position="469"/>
    </location>
</feature>
<dbReference type="InterPro" id="IPR038534">
    <property type="entry name" value="Rtr1/RPAP2_sf"/>
</dbReference>
<evidence type="ECO:0000259" key="14">
    <source>
        <dbReference type="PROSITE" id="PS51479"/>
    </source>
</evidence>
<reference evidence="15" key="1">
    <citation type="submission" date="2021-12" db="EMBL/GenBank/DDBJ databases">
        <authorList>
            <person name="King R."/>
        </authorList>
    </citation>
    <scope>NUCLEOTIDE SEQUENCE</scope>
</reference>
<evidence type="ECO:0000313" key="16">
    <source>
        <dbReference type="Proteomes" id="UP001152759"/>
    </source>
</evidence>
<dbReference type="GO" id="GO:0043175">
    <property type="term" value="F:RNA polymerase core enzyme binding"/>
    <property type="evidence" value="ECO:0007669"/>
    <property type="project" value="UniProtKB-UniRule"/>
</dbReference>
<dbReference type="Proteomes" id="UP001152759">
    <property type="component" value="Chromosome 8"/>
</dbReference>
<gene>
    <name evidence="15" type="ORF">BEMITA_LOCUS12599</name>
</gene>
<evidence type="ECO:0000256" key="11">
    <source>
        <dbReference type="PROSITE-ProRule" id="PRU00812"/>
    </source>
</evidence>
<feature type="compositionally biased region" description="Basic and acidic residues" evidence="13">
    <location>
        <begin position="239"/>
        <end position="250"/>
    </location>
</feature>
<evidence type="ECO:0000313" key="15">
    <source>
        <dbReference type="EMBL" id="CAH0394280.1"/>
    </source>
</evidence>
<sequence length="738" mass="82213">MSGVCGRKKVPKKALSKEALRVTAQKKKETTIKAMAIIEKMIDSKVEEKWLLDSVHSITQDQYQDVTEERAITELCGYPLCCNILKNVPSKIYHISTRQNKVYDITDRKNFCSSGCYKASIFLKDQLLSSPLWLRDAEGRPDYKILHIDKGGSLGAEVDFGHSRVRLSEVNLPSNVSTAEDDASVLGDPPNFLSESEKLPQDPTDEGSTTQENVLCGQESEELSTSLVSEKLSTITQVKLKENESSEGREILPSNDKGEQVCFTNPNSSKNHNSGSESITVPQEDTEKFENFVSSLGSSENTELAADDTPSLQGNLSPSMRSDSNNDSVSLLASASKEKSTKNLIFQESSCSEICEKGHSMASTTNVSELDSTDCLENSDSTVVKNCSVISESCNEQSSRVEGSSHSANSTLKSNSINSRAETASNVPVSKSSESSCSRTKLESSTTESKSSEHSVFKKQRHKTKKQEENIDRKKILLEVVKHIEKCLREWMTFDSLVFLLGEESVKNSLRLKGADFKDCQNLCGTDASTYEKYLSICKKLNMLELEDARADAAAKEKNADLKPLPDYSLLQREAKQLEIKVRSFYEGSTRIEIEEATPQNCNKEDDEGVVLPLVDLHAQKALRRRIVLDRLNVILPDLGRTLNLSTFNLTSAVRSLSQTFNFSSSNITFKPPEWYFIAMVLVKLLSLQDKNMHILLESGSSEKYLTLLLMNWGLDAGYLDRLILWLMDIDYLLQKTS</sequence>
<evidence type="ECO:0000256" key="8">
    <source>
        <dbReference type="ARBA" id="ARBA00023242"/>
    </source>
</evidence>
<evidence type="ECO:0000256" key="9">
    <source>
        <dbReference type="ARBA" id="ARBA00047761"/>
    </source>
</evidence>
<dbReference type="EC" id="3.1.3.16" evidence="12"/>
<feature type="region of interest" description="Disordered" evidence="13">
    <location>
        <begin position="239"/>
        <end position="329"/>
    </location>
</feature>
<evidence type="ECO:0000256" key="5">
    <source>
        <dbReference type="ARBA" id="ARBA00022801"/>
    </source>
</evidence>
<feature type="compositionally biased region" description="Polar residues" evidence="13">
    <location>
        <begin position="310"/>
        <end position="329"/>
    </location>
</feature>
<organism evidence="15 16">
    <name type="scientific">Bemisia tabaci</name>
    <name type="common">Sweetpotato whitefly</name>
    <name type="synonym">Aleurodes tabaci</name>
    <dbReference type="NCBI Taxonomy" id="7038"/>
    <lineage>
        <taxon>Eukaryota</taxon>
        <taxon>Metazoa</taxon>
        <taxon>Ecdysozoa</taxon>
        <taxon>Arthropoda</taxon>
        <taxon>Hexapoda</taxon>
        <taxon>Insecta</taxon>
        <taxon>Pterygota</taxon>
        <taxon>Neoptera</taxon>
        <taxon>Paraneoptera</taxon>
        <taxon>Hemiptera</taxon>
        <taxon>Sternorrhyncha</taxon>
        <taxon>Aleyrodoidea</taxon>
        <taxon>Aleyrodidae</taxon>
        <taxon>Aleyrodinae</taxon>
        <taxon>Bemisia</taxon>
    </lineage>
</organism>
<dbReference type="EMBL" id="OU963869">
    <property type="protein sequence ID" value="CAH0394280.1"/>
    <property type="molecule type" value="Genomic_DNA"/>
</dbReference>
<keyword evidence="6 12" id="KW-0862">Zinc</keyword>
<keyword evidence="16" id="KW-1185">Reference proteome</keyword>
<comment type="function">
    <text evidence="12">Putative RNA polymerase II subunit B1 C-terminal domain (CTD) phosphatase involved in RNA polymerase II transcription regulation.</text>
</comment>
<evidence type="ECO:0000256" key="1">
    <source>
        <dbReference type="ARBA" id="ARBA00004123"/>
    </source>
</evidence>
<evidence type="ECO:0000256" key="4">
    <source>
        <dbReference type="ARBA" id="ARBA00022771"/>
    </source>
</evidence>
<feature type="domain" description="RTR1-type" evidence="14">
    <location>
        <begin position="53"/>
        <end position="136"/>
    </location>
</feature>
<accession>A0A9P0ALS0</accession>
<evidence type="ECO:0000256" key="13">
    <source>
        <dbReference type="SAM" id="MobiDB-lite"/>
    </source>
</evidence>
<keyword evidence="5 12" id="KW-0378">Hydrolase</keyword>
<feature type="region of interest" description="Disordered" evidence="13">
    <location>
        <begin position="176"/>
        <end position="222"/>
    </location>
</feature>
<dbReference type="GO" id="GO:0005737">
    <property type="term" value="C:cytoplasm"/>
    <property type="evidence" value="ECO:0007669"/>
    <property type="project" value="TreeGrafter"/>
</dbReference>
<comment type="similarity">
    <text evidence="2 11 12">Belongs to the RPAP2 family.</text>
</comment>
<keyword evidence="4 12" id="KW-0863">Zinc-finger</keyword>
<evidence type="ECO:0000256" key="3">
    <source>
        <dbReference type="ARBA" id="ARBA00022723"/>
    </source>
</evidence>
<dbReference type="InterPro" id="IPR039693">
    <property type="entry name" value="Rtr1/RPAP2"/>
</dbReference>
<protein>
    <recommendedName>
        <fullName evidence="12">RNA polymerase II subunit B1 CTD phosphatase RPAP2 homolog</fullName>
        <ecNumber evidence="12">3.1.3.16</ecNumber>
    </recommendedName>
</protein>
<evidence type="ECO:0000256" key="7">
    <source>
        <dbReference type="ARBA" id="ARBA00022912"/>
    </source>
</evidence>
<dbReference type="Gene3D" id="1.25.40.820">
    <property type="match status" value="1"/>
</dbReference>
<name>A0A9P0ALS0_BEMTA</name>
<dbReference type="InterPro" id="IPR007308">
    <property type="entry name" value="Rtr1/RPAP2_dom"/>
</dbReference>
<dbReference type="GO" id="GO:0008270">
    <property type="term" value="F:zinc ion binding"/>
    <property type="evidence" value="ECO:0007669"/>
    <property type="project" value="UniProtKB-KW"/>
</dbReference>
<dbReference type="GO" id="GO:0008420">
    <property type="term" value="F:RNA polymerase II CTD heptapeptide repeat phosphatase activity"/>
    <property type="evidence" value="ECO:0007669"/>
    <property type="project" value="UniProtKB-UniRule"/>
</dbReference>
<keyword evidence="8 12" id="KW-0539">Nucleus</keyword>
<feature type="compositionally biased region" description="Polar residues" evidence="13">
    <location>
        <begin position="398"/>
        <end position="429"/>
    </location>
</feature>
<comment type="catalytic activity">
    <reaction evidence="10 12">
        <text>O-phospho-L-threonyl-[protein] + H2O = L-threonyl-[protein] + phosphate</text>
        <dbReference type="Rhea" id="RHEA:47004"/>
        <dbReference type="Rhea" id="RHEA-COMP:11060"/>
        <dbReference type="Rhea" id="RHEA-COMP:11605"/>
        <dbReference type="ChEBI" id="CHEBI:15377"/>
        <dbReference type="ChEBI" id="CHEBI:30013"/>
        <dbReference type="ChEBI" id="CHEBI:43474"/>
        <dbReference type="ChEBI" id="CHEBI:61977"/>
        <dbReference type="EC" id="3.1.3.16"/>
    </reaction>
</comment>
<feature type="compositionally biased region" description="Polar residues" evidence="13">
    <location>
        <begin position="292"/>
        <end position="302"/>
    </location>
</feature>
<keyword evidence="3 12" id="KW-0479">Metal-binding</keyword>
<dbReference type="AlphaFoldDB" id="A0A9P0ALS0"/>
<evidence type="ECO:0000256" key="6">
    <source>
        <dbReference type="ARBA" id="ARBA00022833"/>
    </source>
</evidence>
<comment type="subcellular location">
    <subcellularLocation>
        <location evidence="1 12">Nucleus</location>
    </subcellularLocation>
</comment>
<dbReference type="PANTHER" id="PTHR14732">
    <property type="entry name" value="RNA POLYMERASE II SUBUNIT B1 CTD PHOSPHATASE RPAP2-RELATED"/>
    <property type="match status" value="1"/>
</dbReference>
<dbReference type="PROSITE" id="PS51479">
    <property type="entry name" value="ZF_RTR1"/>
    <property type="match status" value="1"/>
</dbReference>
<evidence type="ECO:0000256" key="12">
    <source>
        <dbReference type="RuleBase" id="RU367080"/>
    </source>
</evidence>
<dbReference type="PANTHER" id="PTHR14732:SF0">
    <property type="entry name" value="RNA POLYMERASE II SUBUNIT B1 CTD PHOSPHATASE RPAP2-RELATED"/>
    <property type="match status" value="1"/>
</dbReference>
<evidence type="ECO:0000256" key="2">
    <source>
        <dbReference type="ARBA" id="ARBA00005676"/>
    </source>
</evidence>
<proteinExistence type="inferred from homology"/>
<dbReference type="GO" id="GO:0005634">
    <property type="term" value="C:nucleus"/>
    <property type="evidence" value="ECO:0007669"/>
    <property type="project" value="UniProtKB-SubCell"/>
</dbReference>
<feature type="compositionally biased region" description="Polar residues" evidence="13">
    <location>
        <begin position="262"/>
        <end position="283"/>
    </location>
</feature>
<evidence type="ECO:0000256" key="10">
    <source>
        <dbReference type="ARBA" id="ARBA00048336"/>
    </source>
</evidence>